<gene>
    <name evidence="1" type="ORF">Adt_41593</name>
</gene>
<comment type="caution">
    <text evidence="1">The sequence shown here is derived from an EMBL/GenBank/DDBJ whole genome shotgun (WGS) entry which is preliminary data.</text>
</comment>
<sequence length="103" mass="11385">MQAPTCKSRKPKQIEINLKCKPKQSATSRMRFSSHNRSRFLATIAASPLPIVTRVIAASHCREPSPLAAAVIHCCQSPTRYITTSRNSDSLQPIAPGAYKFNF</sequence>
<organism evidence="1 2">
    <name type="scientific">Abeliophyllum distichum</name>
    <dbReference type="NCBI Taxonomy" id="126358"/>
    <lineage>
        <taxon>Eukaryota</taxon>
        <taxon>Viridiplantae</taxon>
        <taxon>Streptophyta</taxon>
        <taxon>Embryophyta</taxon>
        <taxon>Tracheophyta</taxon>
        <taxon>Spermatophyta</taxon>
        <taxon>Magnoliopsida</taxon>
        <taxon>eudicotyledons</taxon>
        <taxon>Gunneridae</taxon>
        <taxon>Pentapetalae</taxon>
        <taxon>asterids</taxon>
        <taxon>lamiids</taxon>
        <taxon>Lamiales</taxon>
        <taxon>Oleaceae</taxon>
        <taxon>Forsythieae</taxon>
        <taxon>Abeliophyllum</taxon>
    </lineage>
</organism>
<proteinExistence type="predicted"/>
<name>A0ABD1PQ33_9LAMI</name>
<protein>
    <submittedName>
        <fullName evidence="1">Uncharacterized protein</fullName>
    </submittedName>
</protein>
<dbReference type="EMBL" id="JBFOLK010000013">
    <property type="protein sequence ID" value="KAL2465742.1"/>
    <property type="molecule type" value="Genomic_DNA"/>
</dbReference>
<dbReference type="AlphaFoldDB" id="A0ABD1PQ33"/>
<reference evidence="2" key="1">
    <citation type="submission" date="2024-07" db="EMBL/GenBank/DDBJ databases">
        <title>Two chromosome-level genome assemblies of Korean endemic species Abeliophyllum distichum and Forsythia ovata (Oleaceae).</title>
        <authorList>
            <person name="Jang H."/>
        </authorList>
    </citation>
    <scope>NUCLEOTIDE SEQUENCE [LARGE SCALE GENOMIC DNA]</scope>
</reference>
<dbReference type="Proteomes" id="UP001604336">
    <property type="component" value="Unassembled WGS sequence"/>
</dbReference>
<accession>A0ABD1PQ33</accession>
<evidence type="ECO:0000313" key="2">
    <source>
        <dbReference type="Proteomes" id="UP001604336"/>
    </source>
</evidence>
<keyword evidence="2" id="KW-1185">Reference proteome</keyword>
<evidence type="ECO:0000313" key="1">
    <source>
        <dbReference type="EMBL" id="KAL2465742.1"/>
    </source>
</evidence>